<feature type="transmembrane region" description="Helical" evidence="9">
    <location>
        <begin position="20"/>
        <end position="45"/>
    </location>
</feature>
<dbReference type="Pfam" id="PF00672">
    <property type="entry name" value="HAMP"/>
    <property type="match status" value="1"/>
</dbReference>
<dbReference type="SUPFAM" id="SSF47384">
    <property type="entry name" value="Homodimeric domain of signal transducing histidine kinase"/>
    <property type="match status" value="1"/>
</dbReference>
<evidence type="ECO:0000256" key="8">
    <source>
        <dbReference type="ARBA" id="ARBA00023136"/>
    </source>
</evidence>
<evidence type="ECO:0000313" key="13">
    <source>
        <dbReference type="Proteomes" id="UP000019591"/>
    </source>
</evidence>
<proteinExistence type="predicted"/>
<dbReference type="SMART" id="SM00387">
    <property type="entry name" value="HATPase_c"/>
    <property type="match status" value="1"/>
</dbReference>
<dbReference type="SUPFAM" id="SSF55874">
    <property type="entry name" value="ATPase domain of HSP90 chaperone/DNA topoisomerase II/histidine kinase"/>
    <property type="match status" value="1"/>
</dbReference>
<dbReference type="CDD" id="cd00082">
    <property type="entry name" value="HisKA"/>
    <property type="match status" value="1"/>
</dbReference>
<gene>
    <name evidence="12" type="primary">arlS</name>
    <name evidence="12" type="ORF">EAL2_808p05600</name>
</gene>
<dbReference type="InterPro" id="IPR003660">
    <property type="entry name" value="HAMP_dom"/>
</dbReference>
<dbReference type="SMART" id="SM00388">
    <property type="entry name" value="HisKA"/>
    <property type="match status" value="1"/>
</dbReference>
<keyword evidence="12" id="KW-0614">Plasmid</keyword>
<dbReference type="InterPro" id="IPR036890">
    <property type="entry name" value="HATPase_C_sf"/>
</dbReference>
<feature type="domain" description="Histidine kinase" evidence="10">
    <location>
        <begin position="291"/>
        <end position="511"/>
    </location>
</feature>
<keyword evidence="8 9" id="KW-0472">Membrane</keyword>
<keyword evidence="9" id="KW-0812">Transmembrane</keyword>
<dbReference type="Pfam" id="PF02518">
    <property type="entry name" value="HATPase_c"/>
    <property type="match status" value="1"/>
</dbReference>
<dbReference type="EMBL" id="CP007453">
    <property type="protein sequence ID" value="AHM58063.1"/>
    <property type="molecule type" value="Genomic_DNA"/>
</dbReference>
<feature type="domain" description="HAMP" evidence="11">
    <location>
        <begin position="230"/>
        <end position="283"/>
    </location>
</feature>
<evidence type="ECO:0000256" key="5">
    <source>
        <dbReference type="ARBA" id="ARBA00022679"/>
    </source>
</evidence>
<keyword evidence="5 12" id="KW-0808">Transferase</keyword>
<accession>W8TJX3</accession>
<dbReference type="InterPro" id="IPR003661">
    <property type="entry name" value="HisK_dim/P_dom"/>
</dbReference>
<dbReference type="Proteomes" id="UP000019591">
    <property type="component" value="Plasmid EAL2_808p"/>
</dbReference>
<dbReference type="SUPFAM" id="SSF158472">
    <property type="entry name" value="HAMP domain-like"/>
    <property type="match status" value="1"/>
</dbReference>
<dbReference type="PROSITE" id="PS50885">
    <property type="entry name" value="HAMP"/>
    <property type="match status" value="1"/>
</dbReference>
<evidence type="ECO:0000256" key="2">
    <source>
        <dbReference type="ARBA" id="ARBA00004370"/>
    </source>
</evidence>
<geneLocation type="plasmid" evidence="12 13">
    <name>EAL2_808p</name>
</geneLocation>
<evidence type="ECO:0000256" key="6">
    <source>
        <dbReference type="ARBA" id="ARBA00022777"/>
    </source>
</evidence>
<dbReference type="InterPro" id="IPR004358">
    <property type="entry name" value="Sig_transdc_His_kin-like_C"/>
</dbReference>
<keyword evidence="7" id="KW-0902">Two-component regulatory system</keyword>
<dbReference type="KEGG" id="eac:EAL2_808p05600"/>
<dbReference type="SMART" id="SM00304">
    <property type="entry name" value="HAMP"/>
    <property type="match status" value="2"/>
</dbReference>
<feature type="transmembrane region" description="Helical" evidence="9">
    <location>
        <begin position="202"/>
        <end position="225"/>
    </location>
</feature>
<evidence type="ECO:0000256" key="9">
    <source>
        <dbReference type="SAM" id="Phobius"/>
    </source>
</evidence>
<dbReference type="InterPro" id="IPR003594">
    <property type="entry name" value="HATPase_dom"/>
</dbReference>
<dbReference type="EC" id="2.7.13.3" evidence="3"/>
<dbReference type="PANTHER" id="PTHR45453:SF1">
    <property type="entry name" value="PHOSPHATE REGULON SENSOR PROTEIN PHOR"/>
    <property type="match status" value="1"/>
</dbReference>
<dbReference type="OrthoDB" id="9792991at2"/>
<keyword evidence="6 12" id="KW-0418">Kinase</keyword>
<dbReference type="Gene3D" id="3.30.565.10">
    <property type="entry name" value="Histidine kinase-like ATPase, C-terminal domain"/>
    <property type="match status" value="1"/>
</dbReference>
<dbReference type="AlphaFoldDB" id="W8TJX3"/>
<keyword evidence="9" id="KW-1133">Transmembrane helix</keyword>
<evidence type="ECO:0000256" key="4">
    <source>
        <dbReference type="ARBA" id="ARBA00022553"/>
    </source>
</evidence>
<dbReference type="Pfam" id="PF00512">
    <property type="entry name" value="HisKA"/>
    <property type="match status" value="1"/>
</dbReference>
<dbReference type="InterPro" id="IPR036097">
    <property type="entry name" value="HisK_dim/P_sf"/>
</dbReference>
<dbReference type="CDD" id="cd00075">
    <property type="entry name" value="HATPase"/>
    <property type="match status" value="1"/>
</dbReference>
<evidence type="ECO:0000256" key="7">
    <source>
        <dbReference type="ARBA" id="ARBA00023012"/>
    </source>
</evidence>
<keyword evidence="4" id="KW-0597">Phosphoprotein</keyword>
<sequence length="512" mass="56359">MKKISVPRGEKRGKGGRGFFRGVAALFKIMWMVIMLPFRLISLLLKGAVKAAEVLSDRVLSLFRFNIAFKLTIGFALIIALFTAAINIGAVAGARQLIYSQSVKELQAYTRMIEADFEGGKVSDVSALVKVLDAAKTGAAIVGKDGEPLYVYGYDDFDSLEAARIASDSGNMFFIGSHIYHIQDLKGGTLVLRKHAENEQDLLSAVAIASTLISFLIFMLCLSFASGMSKKQLRPIYAMTDQVRDISTSRLSARLDIRGTKDELKDLAATFNKLMDEIEASYENQRRFVSDASHELRTPIAVIKGYADMLARWGASDQSVLEEGIDAIKDEAQGMQSLVESLLFIARSDRNTLNMEKAEFNISELMDEIIKETRLIDSDHAIEGQVQPGCMLYGNHEKIKQAIRIFVDNSIRYTPAGGGISISLRASGRDAVINVRDSGIGIASEDLPRIFERFYRADKSRSRLDEDKKSSGSGLGLSIAKIIIDAHRGSIHVQSKQGEGTEFTIILPLKHA</sequence>
<feature type="transmembrane region" description="Helical" evidence="9">
    <location>
        <begin position="65"/>
        <end position="94"/>
    </location>
</feature>
<dbReference type="GO" id="GO:0000155">
    <property type="term" value="F:phosphorelay sensor kinase activity"/>
    <property type="evidence" value="ECO:0007669"/>
    <property type="project" value="InterPro"/>
</dbReference>
<evidence type="ECO:0000259" key="11">
    <source>
        <dbReference type="PROSITE" id="PS50885"/>
    </source>
</evidence>
<dbReference type="Gene3D" id="6.10.340.10">
    <property type="match status" value="1"/>
</dbReference>
<evidence type="ECO:0000259" key="10">
    <source>
        <dbReference type="PROSITE" id="PS50109"/>
    </source>
</evidence>
<dbReference type="Gene3D" id="1.10.287.130">
    <property type="match status" value="1"/>
</dbReference>
<dbReference type="FunFam" id="3.30.565.10:FF:000006">
    <property type="entry name" value="Sensor histidine kinase WalK"/>
    <property type="match status" value="1"/>
</dbReference>
<evidence type="ECO:0000256" key="1">
    <source>
        <dbReference type="ARBA" id="ARBA00000085"/>
    </source>
</evidence>
<dbReference type="CDD" id="cd06225">
    <property type="entry name" value="HAMP"/>
    <property type="match status" value="1"/>
</dbReference>
<protein>
    <recommendedName>
        <fullName evidence="3">histidine kinase</fullName>
        <ecNumber evidence="3">2.7.13.3</ecNumber>
    </recommendedName>
</protein>
<dbReference type="GO" id="GO:0016036">
    <property type="term" value="P:cellular response to phosphate starvation"/>
    <property type="evidence" value="ECO:0007669"/>
    <property type="project" value="TreeGrafter"/>
</dbReference>
<comment type="catalytic activity">
    <reaction evidence="1">
        <text>ATP + protein L-histidine = ADP + protein N-phospho-L-histidine.</text>
        <dbReference type="EC" id="2.7.13.3"/>
    </reaction>
</comment>
<organism evidence="12 13">
    <name type="scientific">Peptoclostridium acidaminophilum DSM 3953</name>
    <dbReference type="NCBI Taxonomy" id="1286171"/>
    <lineage>
        <taxon>Bacteria</taxon>
        <taxon>Bacillati</taxon>
        <taxon>Bacillota</taxon>
        <taxon>Clostridia</taxon>
        <taxon>Peptostreptococcales</taxon>
        <taxon>Peptoclostridiaceae</taxon>
        <taxon>Peptoclostridium</taxon>
    </lineage>
</organism>
<dbReference type="PRINTS" id="PR00344">
    <property type="entry name" value="BCTRLSENSOR"/>
</dbReference>
<dbReference type="eggNOG" id="COG5002">
    <property type="taxonomic scope" value="Bacteria"/>
</dbReference>
<comment type="subcellular location">
    <subcellularLocation>
        <location evidence="2">Membrane</location>
    </subcellularLocation>
</comment>
<keyword evidence="13" id="KW-1185">Reference proteome</keyword>
<dbReference type="HOGENOM" id="CLU_000445_89_6_9"/>
<evidence type="ECO:0000313" key="12">
    <source>
        <dbReference type="EMBL" id="AHM58063.1"/>
    </source>
</evidence>
<dbReference type="InterPro" id="IPR005467">
    <property type="entry name" value="His_kinase_dom"/>
</dbReference>
<dbReference type="GO" id="GO:0004721">
    <property type="term" value="F:phosphoprotein phosphatase activity"/>
    <property type="evidence" value="ECO:0007669"/>
    <property type="project" value="TreeGrafter"/>
</dbReference>
<dbReference type="PROSITE" id="PS50109">
    <property type="entry name" value="HIS_KIN"/>
    <property type="match status" value="1"/>
</dbReference>
<dbReference type="InterPro" id="IPR050351">
    <property type="entry name" value="BphY/WalK/GraS-like"/>
</dbReference>
<dbReference type="PATRIC" id="fig|1286171.3.peg.2744"/>
<dbReference type="GO" id="GO:0005886">
    <property type="term" value="C:plasma membrane"/>
    <property type="evidence" value="ECO:0007669"/>
    <property type="project" value="TreeGrafter"/>
</dbReference>
<dbReference type="FunFam" id="1.10.287.130:FF:000001">
    <property type="entry name" value="Two-component sensor histidine kinase"/>
    <property type="match status" value="1"/>
</dbReference>
<dbReference type="RefSeq" id="WP_025436910.1">
    <property type="nucleotide sequence ID" value="NZ_CP007453.1"/>
</dbReference>
<dbReference type="PANTHER" id="PTHR45453">
    <property type="entry name" value="PHOSPHATE REGULON SENSOR PROTEIN PHOR"/>
    <property type="match status" value="1"/>
</dbReference>
<reference evidence="12 13" key="1">
    <citation type="journal article" date="2014" name="Genome Announc.">
        <title>Complete Genome Sequence of Amino Acid-Utilizing Eubacterium acidaminophilum al-2 (DSM 3953).</title>
        <authorList>
            <person name="Poehlein A."/>
            <person name="Andreesen J.R."/>
            <person name="Daniel R."/>
        </authorList>
    </citation>
    <scope>NUCLEOTIDE SEQUENCE [LARGE SCALE GENOMIC DNA]</scope>
    <source>
        <strain evidence="12 13">DSM 3953</strain>
        <plasmid evidence="13">Plasmid EAL2_808p</plasmid>
    </source>
</reference>
<name>W8TJX3_PEPAC</name>
<evidence type="ECO:0000256" key="3">
    <source>
        <dbReference type="ARBA" id="ARBA00012438"/>
    </source>
</evidence>